<dbReference type="GO" id="GO:0019843">
    <property type="term" value="F:rRNA binding"/>
    <property type="evidence" value="ECO:0007669"/>
    <property type="project" value="UniProtKB-UniRule"/>
</dbReference>
<keyword evidence="6" id="KW-0694">RNA-binding</keyword>
<organism evidence="7">
    <name type="scientific">uncultured thaumarchaeote Rifle_16ft_4_minimus_1872</name>
    <dbReference type="NCBI Taxonomy" id="1665209"/>
    <lineage>
        <taxon>Archaea</taxon>
        <taxon>Nitrososphaerota</taxon>
        <taxon>environmental samples</taxon>
    </lineage>
</organism>
<dbReference type="FunFam" id="3.30.1490.10:FF:000002">
    <property type="entry name" value="40S ribosomal protein S15a"/>
    <property type="match status" value="1"/>
</dbReference>
<dbReference type="Gene3D" id="3.30.1370.30">
    <property type="match status" value="1"/>
</dbReference>
<reference evidence="7" key="1">
    <citation type="journal article" date="2015" name="ISME J.">
        <title>Aquifer environment selects for microbial species cohorts in sediment and groundwater.</title>
        <authorList>
            <person name="Hug L.A."/>
            <person name="Thomas B.C."/>
            <person name="Brown C.T."/>
            <person name="Frischkorn K.R."/>
            <person name="Williams K.H."/>
            <person name="Tringe S.G."/>
            <person name="Banfield J.F."/>
        </authorList>
    </citation>
    <scope>NUCLEOTIDE SEQUENCE</scope>
</reference>
<protein>
    <recommendedName>
        <fullName evidence="6">Small ribosomal subunit protein uS8</fullName>
    </recommendedName>
</protein>
<keyword evidence="5 6" id="KW-0687">Ribonucleoprotein</keyword>
<dbReference type="NCBIfam" id="NF003115">
    <property type="entry name" value="PRK04034.1"/>
    <property type="match status" value="1"/>
</dbReference>
<name>A0A0H4T411_9ARCH</name>
<keyword evidence="4 6" id="KW-0689">Ribosomal protein</keyword>
<dbReference type="PANTHER" id="PTHR11758">
    <property type="entry name" value="40S RIBOSOMAL PROTEIN S15A"/>
    <property type="match status" value="1"/>
</dbReference>
<evidence type="ECO:0000256" key="1">
    <source>
        <dbReference type="ARBA" id="ARBA00002569"/>
    </source>
</evidence>
<evidence type="ECO:0000313" key="7">
    <source>
        <dbReference type="EMBL" id="AKQ01465.1"/>
    </source>
</evidence>
<accession>A0A0H4T411</accession>
<gene>
    <name evidence="7" type="primary">rps8p</name>
    <name evidence="6" type="synonym">rps8</name>
</gene>
<dbReference type="InterPro" id="IPR035987">
    <property type="entry name" value="Ribosomal_uS8_sf"/>
</dbReference>
<dbReference type="Pfam" id="PF00410">
    <property type="entry name" value="Ribosomal_S8"/>
    <property type="match status" value="1"/>
</dbReference>
<evidence type="ECO:0000256" key="6">
    <source>
        <dbReference type="HAMAP-Rule" id="MF_01302"/>
    </source>
</evidence>
<dbReference type="SUPFAM" id="SSF56047">
    <property type="entry name" value="Ribosomal protein S8"/>
    <property type="match status" value="1"/>
</dbReference>
<comment type="similarity">
    <text evidence="2 6">Belongs to the universal ribosomal protein uS8 family.</text>
</comment>
<sequence>MAASNILANLFSAMYNNEMRNKKECLVVPSSNLAAKVLRTMQASKYIGEFETIDDAIGGKIRIQLLGRINRCGVISPRFAVKVKEFGKWERQYLPAVGIGVLIVSTPQGVMSHKEAQEKQVGGRLIGYVY</sequence>
<dbReference type="EMBL" id="KT006966">
    <property type="protein sequence ID" value="AKQ01465.1"/>
    <property type="molecule type" value="Genomic_DNA"/>
</dbReference>
<dbReference type="GO" id="GO:0003735">
    <property type="term" value="F:structural constituent of ribosome"/>
    <property type="evidence" value="ECO:0007669"/>
    <property type="project" value="InterPro"/>
</dbReference>
<comment type="function">
    <text evidence="1 6">One of the primary rRNA binding proteins, it binds directly to 16S rRNA central domain where it helps coordinate assembly of the platform of the 30S subunit.</text>
</comment>
<dbReference type="GO" id="GO:1990904">
    <property type="term" value="C:ribonucleoprotein complex"/>
    <property type="evidence" value="ECO:0007669"/>
    <property type="project" value="UniProtKB-KW"/>
</dbReference>
<dbReference type="GO" id="GO:0005840">
    <property type="term" value="C:ribosome"/>
    <property type="evidence" value="ECO:0007669"/>
    <property type="project" value="UniProtKB-KW"/>
</dbReference>
<evidence type="ECO:0000256" key="2">
    <source>
        <dbReference type="ARBA" id="ARBA00006471"/>
    </source>
</evidence>
<evidence type="ECO:0000256" key="4">
    <source>
        <dbReference type="ARBA" id="ARBA00022980"/>
    </source>
</evidence>
<dbReference type="AlphaFoldDB" id="A0A0H4T411"/>
<dbReference type="Gene3D" id="3.30.1490.10">
    <property type="match status" value="1"/>
</dbReference>
<evidence type="ECO:0000256" key="5">
    <source>
        <dbReference type="ARBA" id="ARBA00023274"/>
    </source>
</evidence>
<proteinExistence type="inferred from homology"/>
<dbReference type="HAMAP" id="MF_01302_A">
    <property type="entry name" value="Ribosomal_uS8_A"/>
    <property type="match status" value="1"/>
</dbReference>
<keyword evidence="3 6" id="KW-0699">rRNA-binding</keyword>
<comment type="subunit">
    <text evidence="6">Part of the 30S ribosomal subunit.</text>
</comment>
<dbReference type="InterPro" id="IPR000630">
    <property type="entry name" value="Ribosomal_uS8"/>
</dbReference>
<evidence type="ECO:0000256" key="3">
    <source>
        <dbReference type="ARBA" id="ARBA00022730"/>
    </source>
</evidence>
<dbReference type="GO" id="GO:0006412">
    <property type="term" value="P:translation"/>
    <property type="evidence" value="ECO:0007669"/>
    <property type="project" value="UniProtKB-UniRule"/>
</dbReference>